<comment type="similarity">
    <text evidence="1">Belongs to the glycosyl hydrolase 2 family.</text>
</comment>
<feature type="non-terminal residue" evidence="3">
    <location>
        <position position="195"/>
    </location>
</feature>
<evidence type="ECO:0000256" key="1">
    <source>
        <dbReference type="ARBA" id="ARBA00007401"/>
    </source>
</evidence>
<dbReference type="Proteomes" id="UP000504640">
    <property type="component" value="Unplaced"/>
</dbReference>
<dbReference type="PANTHER" id="PTHR10066:SF67">
    <property type="entry name" value="BETA-GLUCURONIDASE"/>
    <property type="match status" value="1"/>
</dbReference>
<name>A0A6J3HHQ6_SAPAP</name>
<sequence>MPYPRETPSLEHKSLDSLGSFHADFPDHRRQDFRSSGSRSCCGVGGLEEVLKVNRLGGMGLGDKETWEGWGRTGPTLGMLVPFSFNDIDWDWRLWHSVSWVWCELEVALLEWWTQDLHTRGVLRIGSAHSYAILWVDGVDVLEHEEGYLPFKVNISSLVQVGTLPSHLHVIITINNTLTPFPLPPGTMHYMTDTS</sequence>
<dbReference type="GO" id="GO:0019391">
    <property type="term" value="P:glucuronoside catabolic process"/>
    <property type="evidence" value="ECO:0007669"/>
    <property type="project" value="TreeGrafter"/>
</dbReference>
<dbReference type="GO" id="GO:0005102">
    <property type="term" value="F:signaling receptor binding"/>
    <property type="evidence" value="ECO:0007669"/>
    <property type="project" value="TreeGrafter"/>
</dbReference>
<proteinExistence type="inferred from homology"/>
<evidence type="ECO:0000313" key="3">
    <source>
        <dbReference type="RefSeq" id="XP_032129229.1"/>
    </source>
</evidence>
<gene>
    <name evidence="3" type="primary">LOC116547363</name>
</gene>
<dbReference type="PANTHER" id="PTHR10066">
    <property type="entry name" value="BETA-GLUCURONIDASE"/>
    <property type="match status" value="1"/>
</dbReference>
<dbReference type="GO" id="GO:0004566">
    <property type="term" value="F:beta-glucuronidase activity"/>
    <property type="evidence" value="ECO:0007669"/>
    <property type="project" value="TreeGrafter"/>
</dbReference>
<accession>A0A6J3HHQ6</accession>
<evidence type="ECO:0000313" key="2">
    <source>
        <dbReference type="Proteomes" id="UP000504640"/>
    </source>
</evidence>
<dbReference type="InterPro" id="IPR008979">
    <property type="entry name" value="Galactose-bd-like_sf"/>
</dbReference>
<keyword evidence="2" id="KW-1185">Reference proteome</keyword>
<dbReference type="AlphaFoldDB" id="A0A6J3HHQ6"/>
<dbReference type="GO" id="GO:0030246">
    <property type="term" value="F:carbohydrate binding"/>
    <property type="evidence" value="ECO:0007669"/>
    <property type="project" value="TreeGrafter"/>
</dbReference>
<reference evidence="3" key="1">
    <citation type="submission" date="2025-08" db="UniProtKB">
        <authorList>
            <consortium name="RefSeq"/>
        </authorList>
    </citation>
    <scope>IDENTIFICATION</scope>
    <source>
        <tissue evidence="3">Blood</tissue>
    </source>
</reference>
<organism evidence="2 3">
    <name type="scientific">Sapajus apella</name>
    <name type="common">Brown-capped capuchin</name>
    <name type="synonym">Cebus apella</name>
    <dbReference type="NCBI Taxonomy" id="9515"/>
    <lineage>
        <taxon>Eukaryota</taxon>
        <taxon>Metazoa</taxon>
        <taxon>Chordata</taxon>
        <taxon>Craniata</taxon>
        <taxon>Vertebrata</taxon>
        <taxon>Euteleostomi</taxon>
        <taxon>Mammalia</taxon>
        <taxon>Eutheria</taxon>
        <taxon>Euarchontoglires</taxon>
        <taxon>Primates</taxon>
        <taxon>Haplorrhini</taxon>
        <taxon>Platyrrhini</taxon>
        <taxon>Cebidae</taxon>
        <taxon>Cebinae</taxon>
        <taxon>Sapajus</taxon>
    </lineage>
</organism>
<dbReference type="SUPFAM" id="SSF49785">
    <property type="entry name" value="Galactose-binding domain-like"/>
    <property type="match status" value="1"/>
</dbReference>
<dbReference type="GO" id="GO:0005615">
    <property type="term" value="C:extracellular space"/>
    <property type="evidence" value="ECO:0007669"/>
    <property type="project" value="TreeGrafter"/>
</dbReference>
<protein>
    <submittedName>
        <fullName evidence="3">Beta-glucuronidase-like</fullName>
    </submittedName>
</protein>
<dbReference type="RefSeq" id="XP_032129229.1">
    <property type="nucleotide sequence ID" value="XM_032273338.1"/>
</dbReference>
<dbReference type="Gene3D" id="2.60.120.260">
    <property type="entry name" value="Galactose-binding domain-like"/>
    <property type="match status" value="1"/>
</dbReference>
<dbReference type="GeneID" id="116547363"/>